<keyword evidence="4 6" id="KW-0472">Membrane</keyword>
<keyword evidence="5" id="KW-0175">Coiled coil</keyword>
<dbReference type="Proteomes" id="UP000003303">
    <property type="component" value="Unassembled WGS sequence"/>
</dbReference>
<dbReference type="Gene3D" id="1.20.120.350">
    <property type="entry name" value="Voltage-gated potassium channels. Chain C"/>
    <property type="match status" value="1"/>
</dbReference>
<keyword evidence="9" id="KW-1185">Reference proteome</keyword>
<evidence type="ECO:0000256" key="6">
    <source>
        <dbReference type="SAM" id="Phobius"/>
    </source>
</evidence>
<dbReference type="InterPro" id="IPR027359">
    <property type="entry name" value="Volt_channel_dom_sf"/>
</dbReference>
<dbReference type="eggNOG" id="ENOG5030JN2">
    <property type="taxonomic scope" value="Bacteria"/>
</dbReference>
<comment type="subcellular location">
    <subcellularLocation>
        <location evidence="1">Membrane</location>
        <topology evidence="1">Multi-pass membrane protein</topology>
    </subcellularLocation>
</comment>
<dbReference type="GO" id="GO:0005248">
    <property type="term" value="F:voltage-gated sodium channel activity"/>
    <property type="evidence" value="ECO:0007669"/>
    <property type="project" value="TreeGrafter"/>
</dbReference>
<evidence type="ECO:0000313" key="9">
    <source>
        <dbReference type="Proteomes" id="UP000003303"/>
    </source>
</evidence>
<proteinExistence type="predicted"/>
<organism evidence="8 9">
    <name type="scientific">Porphyromonas uenonis 60-3</name>
    <dbReference type="NCBI Taxonomy" id="596327"/>
    <lineage>
        <taxon>Bacteria</taxon>
        <taxon>Pseudomonadati</taxon>
        <taxon>Bacteroidota</taxon>
        <taxon>Bacteroidia</taxon>
        <taxon>Bacteroidales</taxon>
        <taxon>Porphyromonadaceae</taxon>
        <taxon>Porphyromonas</taxon>
    </lineage>
</organism>
<evidence type="ECO:0000256" key="1">
    <source>
        <dbReference type="ARBA" id="ARBA00004141"/>
    </source>
</evidence>
<dbReference type="GO" id="GO:0001518">
    <property type="term" value="C:voltage-gated sodium channel complex"/>
    <property type="evidence" value="ECO:0007669"/>
    <property type="project" value="TreeGrafter"/>
</dbReference>
<comment type="caution">
    <text evidence="8">The sequence shown here is derived from an EMBL/GenBank/DDBJ whole genome shotgun (WGS) entry which is preliminary data.</text>
</comment>
<feature type="coiled-coil region" evidence="5">
    <location>
        <begin position="248"/>
        <end position="275"/>
    </location>
</feature>
<dbReference type="InterPro" id="IPR043203">
    <property type="entry name" value="VGCC_Ca_Na"/>
</dbReference>
<name>C2MC97_9PORP</name>
<sequence length="277" mass="31635">MKLMKGSRLKRGNKSVAQLKKIVKLLRVLDWVADLVIISNVVCIVILLNNETSPQMTKWIEIFLDISLVVLFIELGVRMYYKRNFWRTPGDVFDLVVTTVCAVSFMPSLISLRTLRLVRLIRMLRIFSINKHMRLFSEAMVKSLPRVAWSSGFFGMTLLIYAIIGMDSYGATAPEYFGSLSRSLFTLFQVMSLESWASAVARPIMSVHPLAWLYFVSYILIASYILLSLVAGVITATTVEVYEHEESHKDILTAIKKLQKQVDELSKRLPSENDKKE</sequence>
<evidence type="ECO:0000256" key="2">
    <source>
        <dbReference type="ARBA" id="ARBA00022692"/>
    </source>
</evidence>
<keyword evidence="2 6" id="KW-0812">Transmembrane</keyword>
<protein>
    <submittedName>
        <fullName evidence="8">Transporter, cation channel family protein</fullName>
    </submittedName>
</protein>
<keyword evidence="3 6" id="KW-1133">Transmembrane helix</keyword>
<dbReference type="Gene3D" id="1.10.287.70">
    <property type="match status" value="1"/>
</dbReference>
<evidence type="ECO:0000256" key="5">
    <source>
        <dbReference type="SAM" id="Coils"/>
    </source>
</evidence>
<feature type="domain" description="Ion transport" evidence="7">
    <location>
        <begin position="30"/>
        <end position="245"/>
    </location>
</feature>
<evidence type="ECO:0000256" key="3">
    <source>
        <dbReference type="ARBA" id="ARBA00022989"/>
    </source>
</evidence>
<feature type="transmembrane region" description="Helical" evidence="6">
    <location>
        <begin position="60"/>
        <end position="80"/>
    </location>
</feature>
<dbReference type="InterPro" id="IPR005821">
    <property type="entry name" value="Ion_trans_dom"/>
</dbReference>
<evidence type="ECO:0000259" key="7">
    <source>
        <dbReference type="Pfam" id="PF00520"/>
    </source>
</evidence>
<evidence type="ECO:0000256" key="4">
    <source>
        <dbReference type="ARBA" id="ARBA00023136"/>
    </source>
</evidence>
<feature type="transmembrane region" description="Helical" evidence="6">
    <location>
        <begin position="28"/>
        <end position="48"/>
    </location>
</feature>
<feature type="transmembrane region" description="Helical" evidence="6">
    <location>
        <begin position="147"/>
        <end position="164"/>
    </location>
</feature>
<accession>C2MC97</accession>
<reference evidence="8 9" key="1">
    <citation type="submission" date="2009-04" db="EMBL/GenBank/DDBJ databases">
        <authorList>
            <person name="Sebastian Y."/>
            <person name="Madupu R."/>
            <person name="Durkin A.S."/>
            <person name="Torralba M."/>
            <person name="Methe B."/>
            <person name="Sutton G.G."/>
            <person name="Strausberg R.L."/>
            <person name="Nelson K.E."/>
        </authorList>
    </citation>
    <scope>NUCLEOTIDE SEQUENCE [LARGE SCALE GENOMIC DNA]</scope>
    <source>
        <strain evidence="8 9">60-3</strain>
    </source>
</reference>
<dbReference type="PANTHER" id="PTHR10037:SF62">
    <property type="entry name" value="SODIUM CHANNEL PROTEIN 60E"/>
    <property type="match status" value="1"/>
</dbReference>
<feature type="transmembrane region" description="Helical" evidence="6">
    <location>
        <begin position="211"/>
        <end position="234"/>
    </location>
</feature>
<dbReference type="EMBL" id="ACLR01000170">
    <property type="protein sequence ID" value="EEK16665.1"/>
    <property type="molecule type" value="Genomic_DNA"/>
</dbReference>
<feature type="transmembrane region" description="Helical" evidence="6">
    <location>
        <begin position="92"/>
        <end position="110"/>
    </location>
</feature>
<dbReference type="Pfam" id="PF00520">
    <property type="entry name" value="Ion_trans"/>
    <property type="match status" value="1"/>
</dbReference>
<dbReference type="AlphaFoldDB" id="C2MC97"/>
<dbReference type="STRING" id="596327.PORUE0001_0875"/>
<dbReference type="PANTHER" id="PTHR10037">
    <property type="entry name" value="VOLTAGE-GATED CATION CHANNEL CALCIUM AND SODIUM"/>
    <property type="match status" value="1"/>
</dbReference>
<dbReference type="SUPFAM" id="SSF81324">
    <property type="entry name" value="Voltage-gated potassium channels"/>
    <property type="match status" value="1"/>
</dbReference>
<evidence type="ECO:0000313" key="8">
    <source>
        <dbReference type="EMBL" id="EEK16665.1"/>
    </source>
</evidence>
<gene>
    <name evidence="8" type="ORF">PORUE0001_0875</name>
</gene>